<keyword evidence="1" id="KW-0812">Transmembrane</keyword>
<feature type="transmembrane region" description="Helical" evidence="1">
    <location>
        <begin position="145"/>
        <end position="162"/>
    </location>
</feature>
<keyword evidence="3" id="KW-1185">Reference proteome</keyword>
<accession>A0A6A6X0Q9</accession>
<dbReference type="Proteomes" id="UP000799757">
    <property type="component" value="Unassembled WGS sequence"/>
</dbReference>
<feature type="transmembrane region" description="Helical" evidence="1">
    <location>
        <begin position="20"/>
        <end position="41"/>
    </location>
</feature>
<dbReference type="OrthoDB" id="5227396at2759"/>
<evidence type="ECO:0000313" key="2">
    <source>
        <dbReference type="EMBL" id="KAF2789774.1"/>
    </source>
</evidence>
<keyword evidence="1" id="KW-1133">Transmembrane helix</keyword>
<dbReference type="AlphaFoldDB" id="A0A6A6X0Q9"/>
<organism evidence="2 3">
    <name type="scientific">Melanomma pulvis-pyrius CBS 109.77</name>
    <dbReference type="NCBI Taxonomy" id="1314802"/>
    <lineage>
        <taxon>Eukaryota</taxon>
        <taxon>Fungi</taxon>
        <taxon>Dikarya</taxon>
        <taxon>Ascomycota</taxon>
        <taxon>Pezizomycotina</taxon>
        <taxon>Dothideomycetes</taxon>
        <taxon>Pleosporomycetidae</taxon>
        <taxon>Pleosporales</taxon>
        <taxon>Melanommataceae</taxon>
        <taxon>Melanomma</taxon>
    </lineage>
</organism>
<feature type="transmembrane region" description="Helical" evidence="1">
    <location>
        <begin position="48"/>
        <end position="66"/>
    </location>
</feature>
<proteinExistence type="predicted"/>
<protein>
    <submittedName>
        <fullName evidence="2">Uncharacterized protein</fullName>
    </submittedName>
</protein>
<dbReference type="EMBL" id="MU002114">
    <property type="protein sequence ID" value="KAF2789774.1"/>
    <property type="molecule type" value="Genomic_DNA"/>
</dbReference>
<evidence type="ECO:0000256" key="1">
    <source>
        <dbReference type="SAM" id="Phobius"/>
    </source>
</evidence>
<name>A0A6A6X0Q9_9PLEO</name>
<gene>
    <name evidence="2" type="ORF">K505DRAFT_328016</name>
</gene>
<sequence length="204" mass="22514">MARAAPPPASSVLLRQFSSFPLVLLLWTAATPFTPTAWLLGDFSGAMIVDRFVAGLILLCACYFQFKASSLTHPIAVAIPNPLGASQGEPYVYNGRMRYPAPSDKSAKSEFTFLYHPEKYWTYGAVEAGLLLLAEFSGFEYLRRAVVVAVLGALWAVGWYITPAATKRWAWGHIKVFWFFVVWDLIKEVGFGGGGGGRRRGRRG</sequence>
<evidence type="ECO:0000313" key="3">
    <source>
        <dbReference type="Proteomes" id="UP000799757"/>
    </source>
</evidence>
<keyword evidence="1" id="KW-0472">Membrane</keyword>
<reference evidence="2" key="1">
    <citation type="journal article" date="2020" name="Stud. Mycol.">
        <title>101 Dothideomycetes genomes: a test case for predicting lifestyles and emergence of pathogens.</title>
        <authorList>
            <person name="Haridas S."/>
            <person name="Albert R."/>
            <person name="Binder M."/>
            <person name="Bloem J."/>
            <person name="Labutti K."/>
            <person name="Salamov A."/>
            <person name="Andreopoulos B."/>
            <person name="Baker S."/>
            <person name="Barry K."/>
            <person name="Bills G."/>
            <person name="Bluhm B."/>
            <person name="Cannon C."/>
            <person name="Castanera R."/>
            <person name="Culley D."/>
            <person name="Daum C."/>
            <person name="Ezra D."/>
            <person name="Gonzalez J."/>
            <person name="Henrissat B."/>
            <person name="Kuo A."/>
            <person name="Liang C."/>
            <person name="Lipzen A."/>
            <person name="Lutzoni F."/>
            <person name="Magnuson J."/>
            <person name="Mondo S."/>
            <person name="Nolan M."/>
            <person name="Ohm R."/>
            <person name="Pangilinan J."/>
            <person name="Park H.-J."/>
            <person name="Ramirez L."/>
            <person name="Alfaro M."/>
            <person name="Sun H."/>
            <person name="Tritt A."/>
            <person name="Yoshinaga Y."/>
            <person name="Zwiers L.-H."/>
            <person name="Turgeon B."/>
            <person name="Goodwin S."/>
            <person name="Spatafora J."/>
            <person name="Crous P."/>
            <person name="Grigoriev I."/>
        </authorList>
    </citation>
    <scope>NUCLEOTIDE SEQUENCE</scope>
    <source>
        <strain evidence="2">CBS 109.77</strain>
    </source>
</reference>